<evidence type="ECO:0000256" key="2">
    <source>
        <dbReference type="ARBA" id="ARBA00022630"/>
    </source>
</evidence>
<dbReference type="InterPro" id="IPR002938">
    <property type="entry name" value="FAD-bd"/>
</dbReference>
<dbReference type="OrthoDB" id="9787779at2"/>
<dbReference type="STRING" id="99656.SAMN05421659_105159"/>
<dbReference type="EMBL" id="FOJI01000005">
    <property type="protein sequence ID" value="SEW14957.1"/>
    <property type="molecule type" value="Genomic_DNA"/>
</dbReference>
<evidence type="ECO:0000313" key="8">
    <source>
        <dbReference type="EMBL" id="SEW14957.1"/>
    </source>
</evidence>
<evidence type="ECO:0000259" key="6">
    <source>
        <dbReference type="Pfam" id="PF01494"/>
    </source>
</evidence>
<feature type="domain" description="FAD-binding" evidence="6">
    <location>
        <begin position="4"/>
        <end position="35"/>
    </location>
</feature>
<reference evidence="8 9" key="1">
    <citation type="submission" date="2016-10" db="EMBL/GenBank/DDBJ databases">
        <authorList>
            <person name="de Groot N.N."/>
        </authorList>
    </citation>
    <scope>NUCLEOTIDE SEQUENCE [LARGE SCALE GENOMIC DNA]</scope>
    <source>
        <strain evidence="8 9">DSM 9179</strain>
    </source>
</reference>
<evidence type="ECO:0000259" key="7">
    <source>
        <dbReference type="Pfam" id="PF05199"/>
    </source>
</evidence>
<keyword evidence="9" id="KW-1185">Reference proteome</keyword>
<dbReference type="RefSeq" id="WP_092452657.1">
    <property type="nucleotide sequence ID" value="NZ_FOJI01000005.1"/>
</dbReference>
<keyword evidence="4" id="KW-0560">Oxidoreductase</keyword>
<proteinExistence type="inferred from homology"/>
<dbReference type="Pfam" id="PF00732">
    <property type="entry name" value="GMC_oxred_N"/>
    <property type="match status" value="1"/>
</dbReference>
<accession>A0A1I0PKJ4</accession>
<evidence type="ECO:0000259" key="5">
    <source>
        <dbReference type="Pfam" id="PF00732"/>
    </source>
</evidence>
<dbReference type="Proteomes" id="UP000199701">
    <property type="component" value="Unassembled WGS sequence"/>
</dbReference>
<dbReference type="InterPro" id="IPR007867">
    <property type="entry name" value="GMC_OxRtase_C"/>
</dbReference>
<evidence type="ECO:0000256" key="3">
    <source>
        <dbReference type="ARBA" id="ARBA00022827"/>
    </source>
</evidence>
<feature type="domain" description="Glucose-methanol-choline oxidoreductase C-terminal" evidence="7">
    <location>
        <begin position="461"/>
        <end position="570"/>
    </location>
</feature>
<organism evidence="8 9">
    <name type="scientific">[Clostridium] fimetarium</name>
    <dbReference type="NCBI Taxonomy" id="99656"/>
    <lineage>
        <taxon>Bacteria</taxon>
        <taxon>Bacillati</taxon>
        <taxon>Bacillota</taxon>
        <taxon>Clostridia</taxon>
        <taxon>Lachnospirales</taxon>
        <taxon>Lachnospiraceae</taxon>
    </lineage>
</organism>
<sequence>MNNDADVIIIGAGGGGAVVAKELAEKGIKVLLIEAGPWYGNKKWPNPNSEPGAVSGSSYDDLSIDILKKSFTDLEDDMNDSMSGKFRWGPANRELSPWPRSIAGRGFTWQNSGVGGSTLHYFGNCPRAYPQAVDNIWPIPYEELIPYYEKVETTLPVWPAPATAKEDLFYYGAKKAGWKRLETPNVTSPGYRPQPNAILRPNPRLNDPDFDLENNKSVGCTLRGHCVNGCNMGPTIEGVAKRSTFVSYVPRALRSGNIEVRPNTFVTKILTKDDEQEGDSQQNALKEINNREGLHAIGVLYRDTWTGETGELRAKVVVMAAGGIETPRLWLNSQLPENEWVGKGLVNHWFDCVAGIFDEKQLIDILGVSDIKPYVGQNAAARFDYPGLGVVEIFGLSPGLYSSMIYGTSDKGYNFLNKSKEKEPWDIEGLVVGEQLKEFMIDYPRTLSILIFTDDEINQKNGVTLDHELKDENGFIPVIRCEPSDKDKEKRDKLASIASEILRKAGAKTIIRSNWPPNIYIHIQSTMRMGYVTDTNCEAKQVKRLYIADNSVLYNGLGGPNPTLTTQALATRTAEKIIEKYFGPR</sequence>
<dbReference type="Pfam" id="PF01494">
    <property type="entry name" value="FAD_binding_3"/>
    <property type="match status" value="1"/>
</dbReference>
<keyword evidence="3" id="KW-0274">FAD</keyword>
<protein>
    <submittedName>
        <fullName evidence="8">Choline dehydrogenase</fullName>
    </submittedName>
</protein>
<dbReference type="PANTHER" id="PTHR46056:SF12">
    <property type="entry name" value="LONG-CHAIN-ALCOHOL OXIDASE"/>
    <property type="match status" value="1"/>
</dbReference>
<evidence type="ECO:0000256" key="1">
    <source>
        <dbReference type="ARBA" id="ARBA00010790"/>
    </source>
</evidence>
<evidence type="ECO:0000256" key="4">
    <source>
        <dbReference type="ARBA" id="ARBA00023002"/>
    </source>
</evidence>
<dbReference type="AlphaFoldDB" id="A0A1I0PKJ4"/>
<comment type="similarity">
    <text evidence="1">Belongs to the GMC oxidoreductase family.</text>
</comment>
<feature type="domain" description="Glucose-methanol-choline oxidoreductase N-terminal" evidence="5">
    <location>
        <begin position="230"/>
        <end position="348"/>
    </location>
</feature>
<dbReference type="Gene3D" id="3.50.50.60">
    <property type="entry name" value="FAD/NAD(P)-binding domain"/>
    <property type="match status" value="2"/>
</dbReference>
<evidence type="ECO:0000313" key="9">
    <source>
        <dbReference type="Proteomes" id="UP000199701"/>
    </source>
</evidence>
<dbReference type="InterPro" id="IPR000172">
    <property type="entry name" value="GMC_OxRdtase_N"/>
</dbReference>
<name>A0A1I0PKJ4_9FIRM</name>
<dbReference type="Pfam" id="PF05199">
    <property type="entry name" value="GMC_oxred_C"/>
    <property type="match status" value="1"/>
</dbReference>
<dbReference type="SUPFAM" id="SSF51905">
    <property type="entry name" value="FAD/NAD(P)-binding domain"/>
    <property type="match status" value="1"/>
</dbReference>
<dbReference type="InterPro" id="IPR036188">
    <property type="entry name" value="FAD/NAD-bd_sf"/>
</dbReference>
<dbReference type="GO" id="GO:0016614">
    <property type="term" value="F:oxidoreductase activity, acting on CH-OH group of donors"/>
    <property type="evidence" value="ECO:0007669"/>
    <property type="project" value="InterPro"/>
</dbReference>
<dbReference type="GO" id="GO:0071949">
    <property type="term" value="F:FAD binding"/>
    <property type="evidence" value="ECO:0007669"/>
    <property type="project" value="InterPro"/>
</dbReference>
<dbReference type="PANTHER" id="PTHR46056">
    <property type="entry name" value="LONG-CHAIN-ALCOHOL OXIDASE"/>
    <property type="match status" value="1"/>
</dbReference>
<gene>
    <name evidence="8" type="ORF">SAMN05421659_105159</name>
</gene>
<keyword evidence="2" id="KW-0285">Flavoprotein</keyword>